<dbReference type="InterPro" id="IPR012338">
    <property type="entry name" value="Beta-lactam/transpept-like"/>
</dbReference>
<gene>
    <name evidence="3" type="primary">ampH</name>
    <name evidence="3" type="ORF">ERS008529_04345</name>
    <name evidence="4" type="ORF">ERS137968_02388</name>
</gene>
<dbReference type="AlphaFoldDB" id="A0A0T9RCD8"/>
<evidence type="ECO:0000313" key="6">
    <source>
        <dbReference type="Proteomes" id="UP000045840"/>
    </source>
</evidence>
<reference evidence="3" key="3">
    <citation type="submission" date="2015-03" db="EMBL/GenBank/DDBJ databases">
        <authorList>
            <person name="Murphy D."/>
        </authorList>
    </citation>
    <scope>NUCLEOTIDE SEQUENCE [LARGE SCALE GENOMIC DNA]</scope>
    <source>
        <strain evidence="3">A125KOH2</strain>
    </source>
</reference>
<reference evidence="4 5" key="1">
    <citation type="submission" date="2015-03" db="EMBL/GenBank/DDBJ databases">
        <authorList>
            <consortium name="Pathogen Informatics"/>
            <person name="Murphy D."/>
        </authorList>
    </citation>
    <scope>NUCLEOTIDE SEQUENCE [LARGE SCALE GENOMIC DNA]</scope>
    <source>
        <strain evidence="4">Type strain: CIP110230</strain>
        <strain evidence="5">type strain: CIP110230</strain>
    </source>
</reference>
<accession>A0A0T9RCD8</accession>
<dbReference type="Gene3D" id="3.40.710.10">
    <property type="entry name" value="DD-peptidase/beta-lactamase superfamily"/>
    <property type="match status" value="1"/>
</dbReference>
<reference evidence="6" key="2">
    <citation type="submission" date="2015-03" db="EMBL/GenBank/DDBJ databases">
        <authorList>
            <consortium name="Pathogen Informatics"/>
        </authorList>
    </citation>
    <scope>NUCLEOTIDE SEQUENCE [LARGE SCALE GENOMIC DNA]</scope>
    <source>
        <strain evidence="6">A125KOH2</strain>
    </source>
</reference>
<dbReference type="EMBL" id="CQAZ01000065">
    <property type="protein sequence ID" value="CNI55383.1"/>
    <property type="molecule type" value="Genomic_DNA"/>
</dbReference>
<dbReference type="Proteomes" id="UP000045840">
    <property type="component" value="Unassembled WGS sequence"/>
</dbReference>
<dbReference type="InterPro" id="IPR001466">
    <property type="entry name" value="Beta-lactam-related"/>
</dbReference>
<name>A0A0T9RCD8_9GAMM</name>
<dbReference type="STRING" id="1288385.ERS137968_02388"/>
<evidence type="ECO:0000313" key="4">
    <source>
        <dbReference type="EMBL" id="CRY67316.1"/>
    </source>
</evidence>
<dbReference type="PANTHER" id="PTHR22935">
    <property type="entry name" value="PENICILLIN-BINDING PROTEIN"/>
    <property type="match status" value="1"/>
</dbReference>
<organism evidence="3 6">
    <name type="scientific">Yersinia pekkanenii</name>
    <dbReference type="NCBI Taxonomy" id="1288385"/>
    <lineage>
        <taxon>Bacteria</taxon>
        <taxon>Pseudomonadati</taxon>
        <taxon>Pseudomonadota</taxon>
        <taxon>Gammaproteobacteria</taxon>
        <taxon>Enterobacterales</taxon>
        <taxon>Yersiniaceae</taxon>
        <taxon>Yersinia</taxon>
    </lineage>
</organism>
<dbReference type="EC" id="3.4.-.-" evidence="3"/>
<evidence type="ECO:0000313" key="5">
    <source>
        <dbReference type="Proteomes" id="UP000044625"/>
    </source>
</evidence>
<dbReference type="Pfam" id="PF00144">
    <property type="entry name" value="Beta-lactamase"/>
    <property type="match status" value="1"/>
</dbReference>
<dbReference type="PANTHER" id="PTHR22935:SF95">
    <property type="entry name" value="BETA-LACTAMASE-LIKE 1-RELATED"/>
    <property type="match status" value="1"/>
</dbReference>
<dbReference type="InterPro" id="IPR051478">
    <property type="entry name" value="Beta-lactamase-like_AB/R"/>
</dbReference>
<dbReference type="Proteomes" id="UP000044625">
    <property type="component" value="Unassembled WGS sequence"/>
</dbReference>
<sequence length="421" mass="46306">MLDQRGIISRNVNYPSARKFQQVLFKYPIIISARPFILFLNMDKRLLKHLSSPLLAAVLFTIPLHSHAKTELLTSQVVDQYAEHIFYNSGAMGMALVVIDNNQVVNRSFGETKPGNNLRPRPDSLIRIASITKLMTSEVMVKLADDGTVKLTDPLRKYAPKGSRVPSYNAKQPITLLNLASHTSGLPREQPGGPQKRPVFTWPTKDNRWQWLKQANVTVPPGVKAAYSNLAYDLLADALSRASGKPYTSLLRDKITAPLGMKNTTLTPTAEQCNRLMIGVGSSRCENTIAAAGSGGVYSTPEDMQRWMQQFLSSDNSARKSSARREQALYFQRRDLTALKGMDVAGQADALGLGWVYMAPNAELPGIMQKTGGGGGFITYMAMIPEKNIGVFVVVTRTQLTKFSNMSDGVNQLVAQLANNS</sequence>
<protein>
    <submittedName>
        <fullName evidence="3">Beta-lactam binding protein AmpH</fullName>
        <ecNumber evidence="3">3.4.-.-</ecNumber>
    </submittedName>
</protein>
<dbReference type="SUPFAM" id="SSF56601">
    <property type="entry name" value="beta-lactamase/transpeptidase-like"/>
    <property type="match status" value="1"/>
</dbReference>
<evidence type="ECO:0000256" key="1">
    <source>
        <dbReference type="ARBA" id="ARBA00038473"/>
    </source>
</evidence>
<feature type="domain" description="Beta-lactamase-related" evidence="2">
    <location>
        <begin position="87"/>
        <end position="403"/>
    </location>
</feature>
<evidence type="ECO:0000313" key="3">
    <source>
        <dbReference type="EMBL" id="CNI55383.1"/>
    </source>
</evidence>
<keyword evidence="5" id="KW-1185">Reference proteome</keyword>
<dbReference type="NCBIfam" id="NF007943">
    <property type="entry name" value="PRK10662.1"/>
    <property type="match status" value="1"/>
</dbReference>
<proteinExistence type="inferred from homology"/>
<dbReference type="EMBL" id="CWJL01000011">
    <property type="protein sequence ID" value="CRY67316.1"/>
    <property type="molecule type" value="Genomic_DNA"/>
</dbReference>
<keyword evidence="3" id="KW-0378">Hydrolase</keyword>
<evidence type="ECO:0000259" key="2">
    <source>
        <dbReference type="Pfam" id="PF00144"/>
    </source>
</evidence>
<dbReference type="GO" id="GO:0016787">
    <property type="term" value="F:hydrolase activity"/>
    <property type="evidence" value="ECO:0007669"/>
    <property type="project" value="UniProtKB-KW"/>
</dbReference>
<comment type="similarity">
    <text evidence="1">Belongs to the beta-lactamase family.</text>
</comment>